<dbReference type="InterPro" id="IPR050862">
    <property type="entry name" value="RdRp_reductase_class-2"/>
</dbReference>
<dbReference type="Gene3D" id="3.20.70.20">
    <property type="match status" value="1"/>
</dbReference>
<dbReference type="FunFam" id="3.20.70.20:FF:000018">
    <property type="entry name" value="Vitamin B12-dependent ribonucleotide reductase"/>
    <property type="match status" value="1"/>
</dbReference>
<protein>
    <recommendedName>
        <fullName evidence="13">Vitamin B12-dependent ribonucleotide reductase</fullName>
        <ecNumber evidence="13">1.17.4.1</ecNumber>
    </recommendedName>
</protein>
<evidence type="ECO:0000256" key="10">
    <source>
        <dbReference type="ARBA" id="ARBA00023285"/>
    </source>
</evidence>
<organism evidence="17">
    <name type="scientific">uncultured Desulfobacterium sp</name>
    <dbReference type="NCBI Taxonomy" id="201089"/>
    <lineage>
        <taxon>Bacteria</taxon>
        <taxon>Pseudomonadati</taxon>
        <taxon>Thermodesulfobacteriota</taxon>
        <taxon>Desulfobacteria</taxon>
        <taxon>Desulfobacterales</taxon>
        <taxon>Desulfobacteriaceae</taxon>
        <taxon>Desulfobacterium</taxon>
        <taxon>environmental samples</taxon>
    </lineage>
</organism>
<dbReference type="InterPro" id="IPR024434">
    <property type="entry name" value="TSCPD_dom"/>
</dbReference>
<dbReference type="PRINTS" id="PR01183">
    <property type="entry name" value="RIBORDTASEM1"/>
</dbReference>
<evidence type="ECO:0000313" key="17">
    <source>
        <dbReference type="EMBL" id="CBX29745.1"/>
    </source>
</evidence>
<dbReference type="Pfam" id="PF02867">
    <property type="entry name" value="Ribonuc_red_lgC"/>
    <property type="match status" value="2"/>
</dbReference>
<keyword evidence="8" id="KW-0215">Deoxyribonucleotide synthesis</keyword>
<evidence type="ECO:0000256" key="9">
    <source>
        <dbReference type="ARBA" id="ARBA00023157"/>
    </source>
</evidence>
<dbReference type="Pfam" id="PF00317">
    <property type="entry name" value="Ribonuc_red_lgN"/>
    <property type="match status" value="1"/>
</dbReference>
<keyword evidence="3 13" id="KW-0846">Cobalamin</keyword>
<keyword evidence="5 13" id="KW-0547">Nucleotide-binding</keyword>
<dbReference type="SUPFAM" id="SSF51998">
    <property type="entry name" value="PFL-like glycyl radical enzymes"/>
    <property type="match status" value="1"/>
</dbReference>
<dbReference type="PANTHER" id="PTHR43371">
    <property type="entry name" value="VITAMIN B12-DEPENDENT RIBONUCLEOTIDE REDUCTASE"/>
    <property type="match status" value="1"/>
</dbReference>
<feature type="domain" description="Ribonucleotide reductase large subunit C-terminal" evidence="15">
    <location>
        <begin position="96"/>
        <end position="413"/>
    </location>
</feature>
<comment type="cofactor">
    <cofactor evidence="1 13">
        <name>adenosylcob(III)alamin</name>
        <dbReference type="ChEBI" id="CHEBI:18408"/>
    </cofactor>
</comment>
<dbReference type="InterPro" id="IPR000788">
    <property type="entry name" value="RNR_lg_C"/>
</dbReference>
<evidence type="ECO:0000256" key="11">
    <source>
        <dbReference type="ARBA" id="ARBA00025437"/>
    </source>
</evidence>
<evidence type="ECO:0000256" key="2">
    <source>
        <dbReference type="ARBA" id="ARBA00007405"/>
    </source>
</evidence>
<dbReference type="SUPFAM" id="SSF48168">
    <property type="entry name" value="R1 subunit of ribonucleotide reductase, N-terminal domain"/>
    <property type="match status" value="1"/>
</dbReference>
<dbReference type="InterPro" id="IPR013509">
    <property type="entry name" value="RNR_lsu_N"/>
</dbReference>
<proteinExistence type="inferred from homology"/>
<comment type="catalytic activity">
    <reaction evidence="12 13">
        <text>a 2'-deoxyribonucleoside 5'-diphosphate + [thioredoxin]-disulfide + H2O = a ribonucleoside 5'-diphosphate + [thioredoxin]-dithiol</text>
        <dbReference type="Rhea" id="RHEA:23252"/>
        <dbReference type="Rhea" id="RHEA-COMP:10698"/>
        <dbReference type="Rhea" id="RHEA-COMP:10700"/>
        <dbReference type="ChEBI" id="CHEBI:15377"/>
        <dbReference type="ChEBI" id="CHEBI:29950"/>
        <dbReference type="ChEBI" id="CHEBI:50058"/>
        <dbReference type="ChEBI" id="CHEBI:57930"/>
        <dbReference type="ChEBI" id="CHEBI:73316"/>
        <dbReference type="EC" id="1.17.4.1"/>
    </reaction>
</comment>
<feature type="domain" description="TSCPD" evidence="16">
    <location>
        <begin position="591"/>
        <end position="692"/>
    </location>
</feature>
<dbReference type="InterPro" id="IPR008926">
    <property type="entry name" value="RNR_R1-su_N"/>
</dbReference>
<keyword evidence="7 13" id="KW-0560">Oxidoreductase</keyword>
<evidence type="ECO:0000256" key="12">
    <source>
        <dbReference type="ARBA" id="ARBA00047754"/>
    </source>
</evidence>
<feature type="domain" description="Ribonucleotide reductase large subunit C-terminal" evidence="15">
    <location>
        <begin position="420"/>
        <end position="566"/>
    </location>
</feature>
<evidence type="ECO:0000256" key="5">
    <source>
        <dbReference type="ARBA" id="ARBA00022741"/>
    </source>
</evidence>
<evidence type="ECO:0000259" key="14">
    <source>
        <dbReference type="Pfam" id="PF00317"/>
    </source>
</evidence>
<evidence type="ECO:0000256" key="8">
    <source>
        <dbReference type="ARBA" id="ARBA00023116"/>
    </source>
</evidence>
<reference evidence="17" key="1">
    <citation type="journal article" date="2011" name="Environ. Microbiol.">
        <title>Genomic insights into the metabolic potential of the polycyclic aromatic hydrocarbon degrading sulfate-reducing Deltaproteobacterium N47.</title>
        <authorList>
            <person name="Bergmann F."/>
            <person name="Selesi D."/>
            <person name="Weinmaier T."/>
            <person name="Tischler P."/>
            <person name="Rattei T."/>
            <person name="Meckenstock R.U."/>
        </authorList>
    </citation>
    <scope>NUCLEOTIDE SEQUENCE</scope>
</reference>
<evidence type="ECO:0000259" key="15">
    <source>
        <dbReference type="Pfam" id="PF02867"/>
    </source>
</evidence>
<dbReference type="GO" id="GO:0071897">
    <property type="term" value="P:DNA biosynthetic process"/>
    <property type="evidence" value="ECO:0007669"/>
    <property type="project" value="UniProtKB-KW"/>
</dbReference>
<dbReference type="InterPro" id="IPR013344">
    <property type="entry name" value="RNR_NrdJ/NrdZ"/>
</dbReference>
<dbReference type="GO" id="GO:0005524">
    <property type="term" value="F:ATP binding"/>
    <property type="evidence" value="ECO:0007669"/>
    <property type="project" value="UniProtKB-KW"/>
</dbReference>
<dbReference type="UniPathway" id="UPA00326"/>
<evidence type="ECO:0000256" key="4">
    <source>
        <dbReference type="ARBA" id="ARBA00022634"/>
    </source>
</evidence>
<keyword evidence="4 13" id="KW-0237">DNA synthesis</keyword>
<evidence type="ECO:0000256" key="13">
    <source>
        <dbReference type="RuleBase" id="RU364064"/>
    </source>
</evidence>
<name>E1YGQ1_9BACT</name>
<dbReference type="NCBIfam" id="TIGR02504">
    <property type="entry name" value="NrdJ_Z"/>
    <property type="match status" value="1"/>
</dbReference>
<dbReference type="GO" id="GO:0004748">
    <property type="term" value="F:ribonucleoside-diphosphate reductase activity, thioredoxin disulfide as acceptor"/>
    <property type="evidence" value="ECO:0007669"/>
    <property type="project" value="UniProtKB-EC"/>
</dbReference>
<evidence type="ECO:0000256" key="3">
    <source>
        <dbReference type="ARBA" id="ARBA00022628"/>
    </source>
</evidence>
<dbReference type="GO" id="GO:0031419">
    <property type="term" value="F:cobalamin binding"/>
    <property type="evidence" value="ECO:0007669"/>
    <property type="project" value="UniProtKB-KW"/>
</dbReference>
<comment type="function">
    <text evidence="11 13">Catalyzes the reduction of ribonucleotides to deoxyribonucleotides. May function to provide a pool of deoxyribonucleotide precursors for DNA repair during oxygen limitation and/or for immediate growth after restoration of oxygen.</text>
</comment>
<dbReference type="NCBIfam" id="NF006417">
    <property type="entry name" value="PRK08665.1"/>
    <property type="match status" value="1"/>
</dbReference>
<keyword evidence="6" id="KW-0067">ATP-binding</keyword>
<dbReference type="EC" id="1.17.4.1" evidence="13"/>
<dbReference type="AlphaFoldDB" id="E1YGQ1"/>
<evidence type="ECO:0000256" key="1">
    <source>
        <dbReference type="ARBA" id="ARBA00001922"/>
    </source>
</evidence>
<dbReference type="CDD" id="cd02888">
    <property type="entry name" value="RNR_II_dimer"/>
    <property type="match status" value="1"/>
</dbReference>
<comment type="similarity">
    <text evidence="2 13">Belongs to the ribonucleoside diphosphate reductase class-2 family.</text>
</comment>
<dbReference type="EMBL" id="FR695873">
    <property type="protein sequence ID" value="CBX29745.1"/>
    <property type="molecule type" value="Genomic_DNA"/>
</dbReference>
<sequence length="734" mass="80220">MQVTYKSSMNIPVSNNALIVLEKRYLKKDKEGKAIETPEDMFLRVAKHIASADSLFAGPFDIEKTEKKFLKLLTNLWFLPNSPTLMNAGRRLGQLAACFVLPLEDSMDSIFETLKHTAMIHKSGGGTGFSFSRIRPEKDIVLSTAGVSSGPISFMTVFDVATETVKQGGTRRGANMGILRVDHPDIESFIELKNDTGKLNNFNISVALTDSFMDALSNESDKDSEYDLINPRTEQITRRVSARKIFDAIVHSAWLNGEPGIIFIDRINRDNPVPELGNIEATNPCGEQPLLPYESCTLGSINLSAMVSGKAVNYKRLKKTIHDSVHFLDNVVEINKYPLARIEKMSKGTRKIGLGVMGFADMLIKLGISYDSEEAVTQAEKIMSFISEESKIASAALAKKRGNFAFYKGSIYDSPDTPYMRNATTTTIAPTGTISIIAGTSSGIEPIFGIVQTRRVLDGKTLSDINPLFIGIAKSEGFYSKNLLDEITNGTSIQQIDAIPDQIKDLFKTAHDILPEQHINIQAAFQRFTDNAVSKTVNFGPDALRSDIAKVYMLAHTKGCKGVTIYRYGSRDHQVLSIGAEKKDSVKIAPRPRPECTVGITERMKTGCGNLYVTINSDDKGMCEVFAQMGKTGGCASSQIEAAGRLISLALRSGVSIEAIMKQLTGIRCPSPAWQNGEMVLSCPDAIARVLNHRTDSSFVDSTAMMGVCPECSGVITHQEGCLVCHSCGYSKCS</sequence>
<gene>
    <name evidence="17" type="ORF">N47_F14400</name>
</gene>
<dbReference type="Pfam" id="PF12637">
    <property type="entry name" value="TSCPD"/>
    <property type="match status" value="1"/>
</dbReference>
<dbReference type="GO" id="GO:0009263">
    <property type="term" value="P:deoxyribonucleotide biosynthetic process"/>
    <property type="evidence" value="ECO:0007669"/>
    <property type="project" value="UniProtKB-KW"/>
</dbReference>
<evidence type="ECO:0000259" key="16">
    <source>
        <dbReference type="Pfam" id="PF12637"/>
    </source>
</evidence>
<dbReference type="PANTHER" id="PTHR43371:SF1">
    <property type="entry name" value="RIBONUCLEOSIDE-DIPHOSPHATE REDUCTASE"/>
    <property type="match status" value="1"/>
</dbReference>
<keyword evidence="10 13" id="KW-0170">Cobalt</keyword>
<accession>E1YGQ1</accession>
<evidence type="ECO:0000256" key="6">
    <source>
        <dbReference type="ARBA" id="ARBA00022840"/>
    </source>
</evidence>
<keyword evidence="9" id="KW-1015">Disulfide bond</keyword>
<feature type="domain" description="Ribonucleotide reductase large subunit N-terminal" evidence="14">
    <location>
        <begin position="14"/>
        <end position="93"/>
    </location>
</feature>
<evidence type="ECO:0000256" key="7">
    <source>
        <dbReference type="ARBA" id="ARBA00023002"/>
    </source>
</evidence>